<dbReference type="Gene3D" id="2.60.40.10">
    <property type="entry name" value="Immunoglobulins"/>
    <property type="match status" value="1"/>
</dbReference>
<gene>
    <name evidence="2" type="ORF">GO988_13220</name>
</gene>
<dbReference type="GO" id="GO:0008237">
    <property type="term" value="F:metallopeptidase activity"/>
    <property type="evidence" value="ECO:0007669"/>
    <property type="project" value="InterPro"/>
</dbReference>
<keyword evidence="3" id="KW-1185">Reference proteome</keyword>
<comment type="caution">
    <text evidence="2">The sequence shown here is derived from an EMBL/GenBank/DDBJ whole genome shotgun (WGS) entry which is preliminary data.</text>
</comment>
<dbReference type="InterPro" id="IPR024079">
    <property type="entry name" value="MetalloPept_cat_dom_sf"/>
</dbReference>
<proteinExistence type="predicted"/>
<dbReference type="AlphaFoldDB" id="A0A7K1TFV8"/>
<dbReference type="Proteomes" id="UP000441336">
    <property type="component" value="Unassembled WGS sequence"/>
</dbReference>
<dbReference type="EMBL" id="WQKZ01000003">
    <property type="protein sequence ID" value="MVN77290.1"/>
    <property type="molecule type" value="Genomic_DNA"/>
</dbReference>
<reference evidence="2 3" key="1">
    <citation type="submission" date="2019-12" db="EMBL/GenBank/DDBJ databases">
        <title>Hymenobacter sp. HMF4947 Genome sequencing and assembly.</title>
        <authorList>
            <person name="Kang H."/>
            <person name="Cha I."/>
            <person name="Kim H."/>
            <person name="Joh K."/>
        </authorList>
    </citation>
    <scope>NUCLEOTIDE SEQUENCE [LARGE SCALE GENOMIC DNA]</scope>
    <source>
        <strain evidence="2 3">HMF4947</strain>
    </source>
</reference>
<accession>A0A7K1TFV8</accession>
<evidence type="ECO:0000313" key="3">
    <source>
        <dbReference type="Proteomes" id="UP000441336"/>
    </source>
</evidence>
<evidence type="ECO:0000259" key="1">
    <source>
        <dbReference type="Pfam" id="PF18962"/>
    </source>
</evidence>
<protein>
    <submittedName>
        <fullName evidence="2">T9SS type A sorting domain-containing protein</fullName>
    </submittedName>
</protein>
<sequence length="726" mass="75760">MVLSLRLLYPWRHALLAGILLAPLGLRAQSSTCMLVPVALGQRVQAAPLVVEARVASQQTEQTAGGGHISTRSQLEVFKVFKGQLPAGALRVRTAGGTLGLQREESTGTLHLTAGQQGVFFLVADPEAPGEWQAYAGPQGFIAYDLADLSAGDPFVHYPTIGADVQRQVAALAGAAYQEVQANPALAQATQRRAQVLKARQSGTLGTLATPVISGFSPAALIAGASTATTSSLLTINGSGFGNAQGAGYVQFRNANSPGPDSNPTYLQPLPSDYVAWSDNQIQVRVPSYSTTGTPAGTGFVRVVDATGVIATSANVLTVTYALSNLASQASSTAPILPYRPNLISPDGSGGYTLRYAPSFRAVPAAQVAFETALQSWQCRTAMNRTIGAATDIDVAARDNVNVVRFVTAASTGTNVLPAGVLGVTTSYFGGCQYSDGSIEWVVAETDYSYALASSPYPGYTWNFTPNAPAFTEFDFQSVALHEQGHGEQLTHIIDPTAVMNYSISNGQAKRTLSASADIAGGNDVISYSAGYPWCGLPPFVASTSGCALPVELTAFSARYQPGQGTQLSWATASELHSLAFIVESQDDPAAPWQDVARVAAAGSSPTPRQYAHLDARPLAGTRYYRLRQLDQDGTTAYSPVVSVAAEATALAAYPNPAAGTVQLVGPATSAAQVRLFDATGRCVRQAALPLGQGSLALSLAGVPAGLYVVEWRGGPTPLRTRLVVN</sequence>
<dbReference type="RefSeq" id="WP_157566162.1">
    <property type="nucleotide sequence ID" value="NZ_WQKZ01000003.1"/>
</dbReference>
<dbReference type="Pfam" id="PF18962">
    <property type="entry name" value="Por_Secre_tail"/>
    <property type="match status" value="1"/>
</dbReference>
<dbReference type="SUPFAM" id="SSF55486">
    <property type="entry name" value="Metalloproteases ('zincins'), catalytic domain"/>
    <property type="match status" value="1"/>
</dbReference>
<organism evidence="2 3">
    <name type="scientific">Hymenobacter ginkgonis</name>
    <dbReference type="NCBI Taxonomy" id="2682976"/>
    <lineage>
        <taxon>Bacteria</taxon>
        <taxon>Pseudomonadati</taxon>
        <taxon>Bacteroidota</taxon>
        <taxon>Cytophagia</taxon>
        <taxon>Cytophagales</taxon>
        <taxon>Hymenobacteraceae</taxon>
        <taxon>Hymenobacter</taxon>
    </lineage>
</organism>
<dbReference type="Gene3D" id="3.40.390.10">
    <property type="entry name" value="Collagenase (Catalytic Domain)"/>
    <property type="match status" value="1"/>
</dbReference>
<dbReference type="InterPro" id="IPR026444">
    <property type="entry name" value="Secre_tail"/>
</dbReference>
<feature type="domain" description="Secretion system C-terminal sorting" evidence="1">
    <location>
        <begin position="654"/>
        <end position="715"/>
    </location>
</feature>
<name>A0A7K1TFV8_9BACT</name>
<evidence type="ECO:0000313" key="2">
    <source>
        <dbReference type="EMBL" id="MVN77290.1"/>
    </source>
</evidence>
<dbReference type="NCBIfam" id="TIGR04183">
    <property type="entry name" value="Por_Secre_tail"/>
    <property type="match status" value="1"/>
</dbReference>
<dbReference type="InterPro" id="IPR013783">
    <property type="entry name" value="Ig-like_fold"/>
</dbReference>